<reference evidence="4" key="2">
    <citation type="submission" date="2023-07" db="EMBL/GenBank/DDBJ databases">
        <title>Genomic analysis of Rhodococcus opacus VOC-14 with glycol ethers degradation activity.</title>
        <authorList>
            <person name="Narkevich D.A."/>
            <person name="Hlushen A.M."/>
            <person name="Akhremchuk A.E."/>
            <person name="Sikolenko M.A."/>
            <person name="Valentovich L.N."/>
        </authorList>
    </citation>
    <scope>NUCLEOTIDE SEQUENCE</scope>
    <source>
        <strain evidence="4">VOC-14</strain>
        <plasmid evidence="4">pRho-VOC14-L</plasmid>
    </source>
</reference>
<keyword evidence="4" id="KW-0614">Plasmid</keyword>
<evidence type="ECO:0000313" key="5">
    <source>
        <dbReference type="Proteomes" id="UP001066327"/>
    </source>
</evidence>
<proteinExistence type="inferred from homology"/>
<dbReference type="PANTHER" id="PTHR43664:SF1">
    <property type="entry name" value="BETA-METHYLMALYL-COA DEHYDRATASE"/>
    <property type="match status" value="1"/>
</dbReference>
<name>A0AAX3YRU1_RHOOP</name>
<accession>A0AAX3YRU1</accession>
<dbReference type="RefSeq" id="WP_206016586.1">
    <property type="nucleotide sequence ID" value="NZ_CP130956.1"/>
</dbReference>
<gene>
    <name evidence="3" type="ORF">O4328_21245</name>
    <name evidence="4" type="ORF">Q5707_41175</name>
</gene>
<evidence type="ECO:0000313" key="4">
    <source>
        <dbReference type="EMBL" id="WLF51883.1"/>
    </source>
</evidence>
<comment type="similarity">
    <text evidence="1">Belongs to the enoyl-CoA hydratase/isomerase family.</text>
</comment>
<evidence type="ECO:0000313" key="3">
    <source>
        <dbReference type="EMBL" id="MCZ4586183.1"/>
    </source>
</evidence>
<dbReference type="Proteomes" id="UP001066327">
    <property type="component" value="Unassembled WGS sequence"/>
</dbReference>
<dbReference type="InterPro" id="IPR052342">
    <property type="entry name" value="MCH/BMMD"/>
</dbReference>
<dbReference type="CDD" id="cd03451">
    <property type="entry name" value="FkbR2"/>
    <property type="match status" value="1"/>
</dbReference>
<dbReference type="Pfam" id="PF01575">
    <property type="entry name" value="MaoC_dehydratas"/>
    <property type="match status" value="1"/>
</dbReference>
<dbReference type="InterPro" id="IPR029069">
    <property type="entry name" value="HotDog_dom_sf"/>
</dbReference>
<evidence type="ECO:0000259" key="2">
    <source>
        <dbReference type="Pfam" id="PF01575"/>
    </source>
</evidence>
<dbReference type="PANTHER" id="PTHR43664">
    <property type="entry name" value="MONOAMINE OXIDASE-RELATED"/>
    <property type="match status" value="1"/>
</dbReference>
<dbReference type="InterPro" id="IPR002539">
    <property type="entry name" value="MaoC-like_dom"/>
</dbReference>
<reference evidence="3" key="1">
    <citation type="submission" date="2022-12" db="EMBL/GenBank/DDBJ databases">
        <authorList>
            <person name="Krivoruchko A.V."/>
            <person name="Elkin A."/>
        </authorList>
    </citation>
    <scope>NUCLEOTIDE SEQUENCE</scope>
    <source>
        <strain evidence="3">IEGM 249</strain>
    </source>
</reference>
<dbReference type="EMBL" id="CP130956">
    <property type="protein sequence ID" value="WLF51883.1"/>
    <property type="molecule type" value="Genomic_DNA"/>
</dbReference>
<dbReference type="SUPFAM" id="SSF54637">
    <property type="entry name" value="Thioesterase/thiol ester dehydrase-isomerase"/>
    <property type="match status" value="1"/>
</dbReference>
<feature type="domain" description="MaoC-like" evidence="2">
    <location>
        <begin position="21"/>
        <end position="123"/>
    </location>
</feature>
<evidence type="ECO:0000313" key="6">
    <source>
        <dbReference type="Proteomes" id="UP001231166"/>
    </source>
</evidence>
<evidence type="ECO:0000256" key="1">
    <source>
        <dbReference type="ARBA" id="ARBA00005254"/>
    </source>
</evidence>
<dbReference type="Gene3D" id="3.10.129.10">
    <property type="entry name" value="Hotdog Thioesterase"/>
    <property type="match status" value="1"/>
</dbReference>
<dbReference type="EMBL" id="JAPWIS010000010">
    <property type="protein sequence ID" value="MCZ4586183.1"/>
    <property type="molecule type" value="Genomic_DNA"/>
</dbReference>
<sequence length="160" mass="17860">MKVCIHQRGLYFEELDPEVIYRHSPGRTVEAADNTLFSTLTMNPQSLHLDAAASARTEFGERLVNSMFTLSTLIGLSVAQLTQETTVANLGFGQIAFPTPVLAGDTLYAETTVLNKRESKSRPEVGIVEFLHVARNQRDDVVAEARRTAMMRRLPPEDQR</sequence>
<dbReference type="Proteomes" id="UP001231166">
    <property type="component" value="Plasmid pRho-VOC14-L"/>
</dbReference>
<protein>
    <submittedName>
        <fullName evidence="4">MaoC family dehydratase</fullName>
    </submittedName>
</protein>
<keyword evidence="5" id="KW-1185">Reference proteome</keyword>
<dbReference type="AlphaFoldDB" id="A0AAX3YRU1"/>
<geneLocation type="plasmid" evidence="4 6">
    <name>pRho-VOC14-L</name>
</geneLocation>
<organism evidence="4 6">
    <name type="scientific">Rhodococcus opacus</name>
    <name type="common">Nocardia opaca</name>
    <dbReference type="NCBI Taxonomy" id="37919"/>
    <lineage>
        <taxon>Bacteria</taxon>
        <taxon>Bacillati</taxon>
        <taxon>Actinomycetota</taxon>
        <taxon>Actinomycetes</taxon>
        <taxon>Mycobacteriales</taxon>
        <taxon>Nocardiaceae</taxon>
        <taxon>Rhodococcus</taxon>
    </lineage>
</organism>